<name>A0A9E6TW28_9PSED</name>
<gene>
    <name evidence="1" type="ORF">HU772_016955</name>
</gene>
<dbReference type="AlphaFoldDB" id="A0A9E6TW28"/>
<evidence type="ECO:0000313" key="2">
    <source>
        <dbReference type="Proteomes" id="UP000633418"/>
    </source>
</evidence>
<reference evidence="1 2" key="1">
    <citation type="journal article" date="2020" name="Microorganisms">
        <title>Reliable Identification of Environmental Pseudomonas Isolates Using the rpoD Gene.</title>
        <authorList>
            <consortium name="The Broad Institute Genome Sequencing Platform"/>
            <person name="Girard L."/>
            <person name="Lood C."/>
            <person name="Rokni-Zadeh H."/>
            <person name="van Noort V."/>
            <person name="Lavigne R."/>
            <person name="De Mot R."/>
        </authorList>
    </citation>
    <scope>NUCLEOTIDE SEQUENCE [LARGE SCALE GENOMIC DNA]</scope>
    <source>
        <strain evidence="1 2">RW9S1A</strain>
    </source>
</reference>
<organism evidence="1 2">
    <name type="scientific">Pseudomonas xantholysinigenes</name>
    <dbReference type="NCBI Taxonomy" id="2745490"/>
    <lineage>
        <taxon>Bacteria</taxon>
        <taxon>Pseudomonadati</taxon>
        <taxon>Pseudomonadota</taxon>
        <taxon>Gammaproteobacteria</taxon>
        <taxon>Pseudomonadales</taxon>
        <taxon>Pseudomonadaceae</taxon>
        <taxon>Pseudomonas</taxon>
    </lineage>
</organism>
<reference evidence="1 2" key="2">
    <citation type="journal article" date="2021" name="Microorganisms">
        <title>The Ever-Expanding Pseudomonas Genus: Description of 43 New Species and Partition of the Pseudomonas putida Group.</title>
        <authorList>
            <person name="Girard L."/>
            <person name="Lood C."/>
            <person name="Hofte M."/>
            <person name="Vandamme P."/>
            <person name="Rokni-Zadeh H."/>
            <person name="van Noort V."/>
            <person name="Lavigne R."/>
            <person name="De Mot R."/>
        </authorList>
    </citation>
    <scope>NUCLEOTIDE SEQUENCE [LARGE SCALE GENOMIC DNA]</scope>
    <source>
        <strain evidence="1 2">RW9S1A</strain>
    </source>
</reference>
<dbReference type="EMBL" id="CP077095">
    <property type="protein sequence ID" value="QXI37029.1"/>
    <property type="molecule type" value="Genomic_DNA"/>
</dbReference>
<evidence type="ECO:0000313" key="1">
    <source>
        <dbReference type="EMBL" id="QXI37029.1"/>
    </source>
</evidence>
<dbReference type="KEGG" id="pxn:HU772_016955"/>
<proteinExistence type="predicted"/>
<accession>A0A9E6TW28</accession>
<dbReference type="Proteomes" id="UP000633418">
    <property type="component" value="Chromosome"/>
</dbReference>
<dbReference type="RefSeq" id="WP_217858727.1">
    <property type="nucleotide sequence ID" value="NZ_CP077095.1"/>
</dbReference>
<protein>
    <submittedName>
        <fullName evidence="1">Uncharacterized protein</fullName>
    </submittedName>
</protein>
<keyword evidence="2" id="KW-1185">Reference proteome</keyword>
<sequence length="286" mass="31034">MAIELPETTVHPWPDPLPIDAGSFAYLYNERDRQGREQLATFNRMMTDLAAELLRVKTYLDTSYAPLITGAAQTTLETLGLLGVPLDTSSSSAADIAGYISTVNQALVEANDQLASLSTEALAFSGGNVLELNASQIKAANMSRIPKHWRAWGPFPASEQGIYQKAYEAALQSRVVGQTIKTLQERQANLNTSLEQAKVREVQSVRQSISSDLSAITAPAQQQLAAHRQALENQFSDSATRTNAEREAANQAVRQAVEQAYQQIDALITSAGSRVNAGNSLRSTNR</sequence>